<evidence type="ECO:0000259" key="2">
    <source>
        <dbReference type="Pfam" id="PF00561"/>
    </source>
</evidence>
<evidence type="ECO:0000313" key="4">
    <source>
        <dbReference type="Proteomes" id="UP001627408"/>
    </source>
</evidence>
<accession>A0ABW8USG4</accession>
<feature type="domain" description="AB hydrolase-1" evidence="2">
    <location>
        <begin position="48"/>
        <end position="138"/>
    </location>
</feature>
<protein>
    <submittedName>
        <fullName evidence="3">Alpha/beta fold hydrolase</fullName>
    </submittedName>
</protein>
<dbReference type="PANTHER" id="PTHR42977:SF3">
    <property type="entry name" value="AB HYDROLASE-1 DOMAIN-CONTAINING PROTEIN"/>
    <property type="match status" value="1"/>
</dbReference>
<sequence length="187" mass="20759">MLDTSKDVHPRIKELRLESEYPFASHYIQTPMGRMHYLDEGAENERSTVLAVHGNPTWSFLYRALVKGLSAERRIVVPDHIGFGLSEKPDDEAAYTLKAHIDHLEALVLHLDLTDITLVMQDWGGPIGLGVAARHPGRDQGACGDEHIWVLPTGRRDEPGKTQVAPAAPHDAVQRSRRFHGAPLGLL</sequence>
<name>A0ABW8USG4_9RHOB</name>
<dbReference type="EMBL" id="JBHDIY010000002">
    <property type="protein sequence ID" value="MFL4470063.1"/>
    <property type="molecule type" value="Genomic_DNA"/>
</dbReference>
<proteinExistence type="predicted"/>
<evidence type="ECO:0000313" key="3">
    <source>
        <dbReference type="EMBL" id="MFL4470063.1"/>
    </source>
</evidence>
<reference evidence="3 4" key="1">
    <citation type="submission" date="2024-08" db="EMBL/GenBank/DDBJ databases">
        <title>Tateyamaria sp. nov., isolated from marine algae.</title>
        <authorList>
            <person name="Choi B.J."/>
            <person name="Kim J.M."/>
            <person name="Lee J.K."/>
            <person name="Choi D.G."/>
            <person name="Bayburt H."/>
            <person name="Baek J.H."/>
            <person name="Han D.M."/>
            <person name="Jeon C.O."/>
        </authorList>
    </citation>
    <scope>NUCLEOTIDE SEQUENCE [LARGE SCALE GENOMIC DNA]</scope>
    <source>
        <strain evidence="3 4">KMU-156</strain>
    </source>
</reference>
<dbReference type="InterPro" id="IPR000073">
    <property type="entry name" value="AB_hydrolase_1"/>
</dbReference>
<keyword evidence="4" id="KW-1185">Reference proteome</keyword>
<dbReference type="PANTHER" id="PTHR42977">
    <property type="entry name" value="HYDROLASE-RELATED"/>
    <property type="match status" value="1"/>
</dbReference>
<dbReference type="GO" id="GO:0016787">
    <property type="term" value="F:hydrolase activity"/>
    <property type="evidence" value="ECO:0007669"/>
    <property type="project" value="UniProtKB-KW"/>
</dbReference>
<dbReference type="SUPFAM" id="SSF53474">
    <property type="entry name" value="alpha/beta-Hydrolases"/>
    <property type="match status" value="1"/>
</dbReference>
<dbReference type="InterPro" id="IPR029058">
    <property type="entry name" value="AB_hydrolase_fold"/>
</dbReference>
<keyword evidence="1 3" id="KW-0378">Hydrolase</keyword>
<dbReference type="Gene3D" id="3.40.50.1820">
    <property type="entry name" value="alpha/beta hydrolase"/>
    <property type="match status" value="1"/>
</dbReference>
<dbReference type="Proteomes" id="UP001627408">
    <property type="component" value="Unassembled WGS sequence"/>
</dbReference>
<evidence type="ECO:0000256" key="1">
    <source>
        <dbReference type="ARBA" id="ARBA00022801"/>
    </source>
</evidence>
<dbReference type="RefSeq" id="WP_407591934.1">
    <property type="nucleotide sequence ID" value="NZ_JBHDIY010000002.1"/>
</dbReference>
<comment type="caution">
    <text evidence="3">The sequence shown here is derived from an EMBL/GenBank/DDBJ whole genome shotgun (WGS) entry which is preliminary data.</text>
</comment>
<organism evidence="3 4">
    <name type="scientific">Tateyamaria armeniaca</name>
    <dbReference type="NCBI Taxonomy" id="2518930"/>
    <lineage>
        <taxon>Bacteria</taxon>
        <taxon>Pseudomonadati</taxon>
        <taxon>Pseudomonadota</taxon>
        <taxon>Alphaproteobacteria</taxon>
        <taxon>Rhodobacterales</taxon>
        <taxon>Roseobacteraceae</taxon>
        <taxon>Tateyamaria</taxon>
    </lineage>
</organism>
<dbReference type="InterPro" id="IPR051340">
    <property type="entry name" value="Haloalkane_dehalogenase"/>
</dbReference>
<gene>
    <name evidence="3" type="ORF">ACERZ8_09370</name>
</gene>
<dbReference type="Pfam" id="PF00561">
    <property type="entry name" value="Abhydrolase_1"/>
    <property type="match status" value="1"/>
</dbReference>